<feature type="compositionally biased region" description="Basic residues" evidence="2">
    <location>
        <begin position="186"/>
        <end position="195"/>
    </location>
</feature>
<dbReference type="PANTHER" id="PTHR12902">
    <property type="entry name" value="WASP-1"/>
    <property type="match status" value="1"/>
</dbReference>
<feature type="compositionally biased region" description="Polar residues" evidence="2">
    <location>
        <begin position="196"/>
        <end position="206"/>
    </location>
</feature>
<dbReference type="AlphaFoldDB" id="A0AAD3SLP7"/>
<accession>A0AAD3SLP7</accession>
<dbReference type="GO" id="GO:0030036">
    <property type="term" value="P:actin cytoskeleton organization"/>
    <property type="evidence" value="ECO:0007669"/>
    <property type="project" value="InterPro"/>
</dbReference>
<organism evidence="3 4">
    <name type="scientific">Nepenthes gracilis</name>
    <name type="common">Slender pitcher plant</name>
    <dbReference type="NCBI Taxonomy" id="150966"/>
    <lineage>
        <taxon>Eukaryota</taxon>
        <taxon>Viridiplantae</taxon>
        <taxon>Streptophyta</taxon>
        <taxon>Embryophyta</taxon>
        <taxon>Tracheophyta</taxon>
        <taxon>Spermatophyta</taxon>
        <taxon>Magnoliopsida</taxon>
        <taxon>eudicotyledons</taxon>
        <taxon>Gunneridae</taxon>
        <taxon>Pentapetalae</taxon>
        <taxon>Caryophyllales</taxon>
        <taxon>Nepenthaceae</taxon>
        <taxon>Nepenthes</taxon>
    </lineage>
</organism>
<dbReference type="Gene3D" id="6.10.280.150">
    <property type="match status" value="1"/>
</dbReference>
<gene>
    <name evidence="3" type="ORF">Nepgr_015213</name>
</gene>
<evidence type="ECO:0000256" key="1">
    <source>
        <dbReference type="ARBA" id="ARBA00006993"/>
    </source>
</evidence>
<dbReference type="InterPro" id="IPR028288">
    <property type="entry name" value="SCAR/WAVE_fam"/>
</dbReference>
<dbReference type="GO" id="GO:0071933">
    <property type="term" value="F:Arp2/3 complex binding"/>
    <property type="evidence" value="ECO:0007669"/>
    <property type="project" value="TreeGrafter"/>
</dbReference>
<dbReference type="GO" id="GO:0034237">
    <property type="term" value="F:protein kinase A regulatory subunit binding"/>
    <property type="evidence" value="ECO:0007669"/>
    <property type="project" value="TreeGrafter"/>
</dbReference>
<sequence>MPLSRYEIRNEYSLADPDLYGVADKDDPEALLEVVAMSGLVGVLRQLGDLAEFAAEIFHGLHEEVMATAARGHGLIVRLQQLEAEFPSIEKRLLAQMSHTDFLYSSGADWHPNLHMNQNSITGGDLPRFIMDSYEECHGPPRLFLLDKFDVAGAGACLKRYTDPSFFKVEAACYGITKSEVQREKRTRKVKRRGQQWRNGESSEPIPSSHAKYRALFIIYY</sequence>
<comment type="caution">
    <text evidence="3">The sequence shown here is derived from an EMBL/GenBank/DDBJ whole genome shotgun (WGS) entry which is preliminary data.</text>
</comment>
<evidence type="ECO:0000256" key="2">
    <source>
        <dbReference type="SAM" id="MobiDB-lite"/>
    </source>
</evidence>
<evidence type="ECO:0008006" key="5">
    <source>
        <dbReference type="Google" id="ProtNLM"/>
    </source>
</evidence>
<feature type="region of interest" description="Disordered" evidence="2">
    <location>
        <begin position="186"/>
        <end position="207"/>
    </location>
</feature>
<dbReference type="PANTHER" id="PTHR12902:SF1">
    <property type="entry name" value="WISKOTT-ALDRICH SYNDROME PROTEIN FAMILY MEMBER"/>
    <property type="match status" value="1"/>
</dbReference>
<reference evidence="3" key="1">
    <citation type="submission" date="2023-05" db="EMBL/GenBank/DDBJ databases">
        <title>Nepenthes gracilis genome sequencing.</title>
        <authorList>
            <person name="Fukushima K."/>
        </authorList>
    </citation>
    <scope>NUCLEOTIDE SEQUENCE</scope>
    <source>
        <strain evidence="3">SING2019-196</strain>
    </source>
</reference>
<evidence type="ECO:0000313" key="4">
    <source>
        <dbReference type="Proteomes" id="UP001279734"/>
    </source>
</evidence>
<proteinExistence type="inferred from homology"/>
<dbReference type="Proteomes" id="UP001279734">
    <property type="component" value="Unassembled WGS sequence"/>
</dbReference>
<dbReference type="GO" id="GO:0005856">
    <property type="term" value="C:cytoskeleton"/>
    <property type="evidence" value="ECO:0007669"/>
    <property type="project" value="UniProtKB-SubCell"/>
</dbReference>
<name>A0AAD3SLP7_NEPGR</name>
<protein>
    <recommendedName>
        <fullName evidence="5">Protein SCAR</fullName>
    </recommendedName>
</protein>
<comment type="similarity">
    <text evidence="1">Belongs to the SCAR/WAVE family.</text>
</comment>
<evidence type="ECO:0000313" key="3">
    <source>
        <dbReference type="EMBL" id="GMH13372.1"/>
    </source>
</evidence>
<dbReference type="GO" id="GO:0003779">
    <property type="term" value="F:actin binding"/>
    <property type="evidence" value="ECO:0007669"/>
    <property type="project" value="UniProtKB-KW"/>
</dbReference>
<dbReference type="Gene3D" id="1.20.5.340">
    <property type="match status" value="1"/>
</dbReference>
<dbReference type="EMBL" id="BSYO01000012">
    <property type="protein sequence ID" value="GMH13372.1"/>
    <property type="molecule type" value="Genomic_DNA"/>
</dbReference>
<keyword evidence="4" id="KW-1185">Reference proteome</keyword>
<dbReference type="GO" id="GO:2000601">
    <property type="term" value="P:positive regulation of Arp2/3 complex-mediated actin nucleation"/>
    <property type="evidence" value="ECO:0007669"/>
    <property type="project" value="TreeGrafter"/>
</dbReference>